<organism evidence="2">
    <name type="scientific">Candidatus Mycoplasma haematominutum 'Birmingham 1'</name>
    <dbReference type="NCBI Taxonomy" id="1116213"/>
    <lineage>
        <taxon>Bacteria</taxon>
        <taxon>Bacillati</taxon>
        <taxon>Mycoplasmatota</taxon>
        <taxon>Mollicutes</taxon>
        <taxon>Mycoplasmataceae</taxon>
        <taxon>Mycoplasma</taxon>
    </lineage>
</organism>
<reference evidence="2" key="2">
    <citation type="submission" date="2011-11" db="EMBL/GenBank/DDBJ databases">
        <authorList>
            <person name="Barker E."/>
        </authorList>
    </citation>
    <scope>NUCLEOTIDE SEQUENCE</scope>
    <source>
        <strain evidence="2">Birmingham 1</strain>
    </source>
</reference>
<dbReference type="EMBL" id="HE613254">
    <property type="protein sequence ID" value="CCE66885.1"/>
    <property type="molecule type" value="Genomic_DNA"/>
</dbReference>
<name>G8C3I7_9MOLU</name>
<sequence>MLTRKSKGVATILLLGAPSGASLSTLDLGSFYSPSTGGGANWSTE</sequence>
<dbReference type="AlphaFoldDB" id="G8C3I7"/>
<evidence type="ECO:0000256" key="1">
    <source>
        <dbReference type="SAM" id="SignalP"/>
    </source>
</evidence>
<feature type="signal peptide" evidence="1">
    <location>
        <begin position="1"/>
        <end position="21"/>
    </location>
</feature>
<dbReference type="KEGG" id="mhb:MHM_03670"/>
<dbReference type="HOGENOM" id="CLU_217505_0_0_14"/>
<protein>
    <submittedName>
        <fullName evidence="2">Uncharacterized protein</fullName>
    </submittedName>
</protein>
<dbReference type="PATRIC" id="fig|1116213.3.peg.392"/>
<dbReference type="RefSeq" id="WP_015511750.1">
    <property type="nucleotide sequence ID" value="NC_021007.1"/>
</dbReference>
<proteinExistence type="predicted"/>
<accession>G8C3I7</accession>
<evidence type="ECO:0000313" key="2">
    <source>
        <dbReference type="EMBL" id="CCE66885.1"/>
    </source>
</evidence>
<keyword evidence="1" id="KW-0732">Signal</keyword>
<reference evidence="2" key="1">
    <citation type="submission" date="2011-11" db="EMBL/GenBank/DDBJ databases">
        <title>Complete genome sequence of Candidatus Mycoplasma haemominutum.</title>
        <authorList>
            <person name="Barker E.N."/>
            <person name="Darby A.C."/>
            <person name="Helps C.R."/>
            <person name="Peters I.R."/>
            <person name="Hughes M.A."/>
            <person name="Radford A.D."/>
            <person name="Novacco M."/>
            <person name="Boretti F."/>
            <person name="Hofmann-Lehmann R."/>
            <person name="Tasker S."/>
        </authorList>
    </citation>
    <scope>NUCLEOTIDE SEQUENCE</scope>
    <source>
        <strain evidence="2">Birmingham 1</strain>
    </source>
</reference>
<gene>
    <name evidence="2" type="ORF">MHM_03670</name>
</gene>
<feature type="chain" id="PRO_5003508799" evidence="1">
    <location>
        <begin position="22"/>
        <end position="45"/>
    </location>
</feature>